<organism evidence="1">
    <name type="scientific">freshwater metagenome</name>
    <dbReference type="NCBI Taxonomy" id="449393"/>
    <lineage>
        <taxon>unclassified sequences</taxon>
        <taxon>metagenomes</taxon>
        <taxon>ecological metagenomes</taxon>
    </lineage>
</organism>
<name>A0A6J6IFU4_9ZZZZ</name>
<sequence length="123" mass="13223">MTTIATPESATPPVINAEDELLGVVLTPRQIWELLDLINDSPGDADEDVLDAIANKLRAPRVFTRVSAARYQGRLLALSSEEHASVMALVEDDATPSAEIIETVGARLVALVPDRGRGSRHPD</sequence>
<evidence type="ECO:0000313" key="1">
    <source>
        <dbReference type="EMBL" id="CAB4620858.1"/>
    </source>
</evidence>
<gene>
    <name evidence="1" type="ORF">UFOPK1835_01773</name>
</gene>
<proteinExistence type="predicted"/>
<protein>
    <submittedName>
        <fullName evidence="1">Unannotated protein</fullName>
    </submittedName>
</protein>
<dbReference type="EMBL" id="CAEZUP010000100">
    <property type="protein sequence ID" value="CAB4620858.1"/>
    <property type="molecule type" value="Genomic_DNA"/>
</dbReference>
<reference evidence="1" key="1">
    <citation type="submission" date="2020-05" db="EMBL/GenBank/DDBJ databases">
        <authorList>
            <person name="Chiriac C."/>
            <person name="Salcher M."/>
            <person name="Ghai R."/>
            <person name="Kavagutti S V."/>
        </authorList>
    </citation>
    <scope>NUCLEOTIDE SEQUENCE</scope>
</reference>
<accession>A0A6J6IFU4</accession>
<dbReference type="AlphaFoldDB" id="A0A6J6IFU4"/>